<comment type="caution">
    <text evidence="1">The sequence shown here is derived from an EMBL/GenBank/DDBJ whole genome shotgun (WGS) entry which is preliminary data.</text>
</comment>
<dbReference type="InterPro" id="IPR003735">
    <property type="entry name" value="Metal_Tscrpt_repr"/>
</dbReference>
<organism evidence="1 2">
    <name type="scientific">Candidatus Magasanikbacteria bacterium RIFCSPHIGHO2_02_FULL_51_14</name>
    <dbReference type="NCBI Taxonomy" id="1798683"/>
    <lineage>
        <taxon>Bacteria</taxon>
        <taxon>Candidatus Magasanikiibacteriota</taxon>
    </lineage>
</organism>
<dbReference type="CDD" id="cd10148">
    <property type="entry name" value="CsoR-like_DUF156"/>
    <property type="match status" value="1"/>
</dbReference>
<gene>
    <name evidence="1" type="ORF">A3C90_01135</name>
</gene>
<evidence type="ECO:0008006" key="3">
    <source>
        <dbReference type="Google" id="ProtNLM"/>
    </source>
</evidence>
<proteinExistence type="predicted"/>
<accession>A0A1F6MQ04</accession>
<dbReference type="GO" id="GO:0045892">
    <property type="term" value="P:negative regulation of DNA-templated transcription"/>
    <property type="evidence" value="ECO:0007669"/>
    <property type="project" value="UniProtKB-ARBA"/>
</dbReference>
<evidence type="ECO:0000313" key="1">
    <source>
        <dbReference type="EMBL" id="OGH73754.1"/>
    </source>
</evidence>
<evidence type="ECO:0000313" key="2">
    <source>
        <dbReference type="Proteomes" id="UP000177457"/>
    </source>
</evidence>
<dbReference type="Proteomes" id="UP000177457">
    <property type="component" value="Unassembled WGS sequence"/>
</dbReference>
<dbReference type="PANTHER" id="PTHR33677">
    <property type="entry name" value="TRANSCRIPTIONAL REPRESSOR FRMR-RELATED"/>
    <property type="match status" value="1"/>
</dbReference>
<name>A0A1F6MQ04_9BACT</name>
<dbReference type="EMBL" id="MFQE01000018">
    <property type="protein sequence ID" value="OGH73754.1"/>
    <property type="molecule type" value="Genomic_DNA"/>
</dbReference>
<dbReference type="Pfam" id="PF02583">
    <property type="entry name" value="Trns_repr_metal"/>
    <property type="match status" value="1"/>
</dbReference>
<sequence>MKKDIKKRALRRLKIAEGQIRGLERMVEGEEYCVDIIQQSLAVKNALSGVEDLILENHLGTHVVHQMKSGKTQKAIDEILSMYRLSKRT</sequence>
<reference evidence="1 2" key="1">
    <citation type="journal article" date="2016" name="Nat. Commun.">
        <title>Thousands of microbial genomes shed light on interconnected biogeochemical processes in an aquifer system.</title>
        <authorList>
            <person name="Anantharaman K."/>
            <person name="Brown C.T."/>
            <person name="Hug L.A."/>
            <person name="Sharon I."/>
            <person name="Castelle C.J."/>
            <person name="Probst A.J."/>
            <person name="Thomas B.C."/>
            <person name="Singh A."/>
            <person name="Wilkins M.J."/>
            <person name="Karaoz U."/>
            <person name="Brodie E.L."/>
            <person name="Williams K.H."/>
            <person name="Hubbard S.S."/>
            <person name="Banfield J.F."/>
        </authorList>
    </citation>
    <scope>NUCLEOTIDE SEQUENCE [LARGE SCALE GENOMIC DNA]</scope>
</reference>
<dbReference type="InterPro" id="IPR038390">
    <property type="entry name" value="Metal_Tscrpt_repr_sf"/>
</dbReference>
<protein>
    <recommendedName>
        <fullName evidence="3">Transcriptional regulator</fullName>
    </recommendedName>
</protein>
<dbReference type="STRING" id="1798683.A3C90_01135"/>
<dbReference type="AlphaFoldDB" id="A0A1F6MQ04"/>
<dbReference type="GO" id="GO:0003677">
    <property type="term" value="F:DNA binding"/>
    <property type="evidence" value="ECO:0007669"/>
    <property type="project" value="InterPro"/>
</dbReference>
<dbReference type="GO" id="GO:0046872">
    <property type="term" value="F:metal ion binding"/>
    <property type="evidence" value="ECO:0007669"/>
    <property type="project" value="InterPro"/>
</dbReference>
<dbReference type="Gene3D" id="1.20.58.1000">
    <property type="entry name" value="Metal-sensitive repressor, helix protomer"/>
    <property type="match status" value="1"/>
</dbReference>